<name>A0A427B5V6_ENSVE</name>
<dbReference type="Proteomes" id="UP000287651">
    <property type="component" value="Unassembled WGS sequence"/>
</dbReference>
<feature type="region of interest" description="Disordered" evidence="1">
    <location>
        <begin position="123"/>
        <end position="149"/>
    </location>
</feature>
<evidence type="ECO:0000313" key="3">
    <source>
        <dbReference type="Proteomes" id="UP000287651"/>
    </source>
</evidence>
<proteinExistence type="predicted"/>
<feature type="region of interest" description="Disordered" evidence="1">
    <location>
        <begin position="63"/>
        <end position="83"/>
    </location>
</feature>
<feature type="region of interest" description="Disordered" evidence="1">
    <location>
        <begin position="29"/>
        <end position="48"/>
    </location>
</feature>
<feature type="compositionally biased region" description="Polar residues" evidence="1">
    <location>
        <begin position="63"/>
        <end position="77"/>
    </location>
</feature>
<evidence type="ECO:0000313" key="2">
    <source>
        <dbReference type="EMBL" id="RRT83865.1"/>
    </source>
</evidence>
<comment type="caution">
    <text evidence="2">The sequence shown here is derived from an EMBL/GenBank/DDBJ whole genome shotgun (WGS) entry which is preliminary data.</text>
</comment>
<protein>
    <submittedName>
        <fullName evidence="2">Uncharacterized protein</fullName>
    </submittedName>
</protein>
<evidence type="ECO:0000256" key="1">
    <source>
        <dbReference type="SAM" id="MobiDB-lite"/>
    </source>
</evidence>
<dbReference type="AlphaFoldDB" id="A0A427B5V6"/>
<gene>
    <name evidence="2" type="ORF">B296_00008506</name>
</gene>
<dbReference type="EMBL" id="AMZH03000417">
    <property type="protein sequence ID" value="RRT83865.1"/>
    <property type="molecule type" value="Genomic_DNA"/>
</dbReference>
<accession>A0A427B5V6</accession>
<reference evidence="2 3" key="1">
    <citation type="journal article" date="2014" name="Agronomy (Basel)">
        <title>A Draft Genome Sequence for Ensete ventricosum, the Drought-Tolerant Tree Against Hunger.</title>
        <authorList>
            <person name="Harrison J."/>
            <person name="Moore K.A."/>
            <person name="Paszkiewicz K."/>
            <person name="Jones T."/>
            <person name="Grant M."/>
            <person name="Ambacheew D."/>
            <person name="Muzemil S."/>
            <person name="Studholme D.J."/>
        </authorList>
    </citation>
    <scope>NUCLEOTIDE SEQUENCE [LARGE SCALE GENOMIC DNA]</scope>
</reference>
<organism evidence="2 3">
    <name type="scientific">Ensete ventricosum</name>
    <name type="common">Abyssinian banana</name>
    <name type="synonym">Musa ensete</name>
    <dbReference type="NCBI Taxonomy" id="4639"/>
    <lineage>
        <taxon>Eukaryota</taxon>
        <taxon>Viridiplantae</taxon>
        <taxon>Streptophyta</taxon>
        <taxon>Embryophyta</taxon>
        <taxon>Tracheophyta</taxon>
        <taxon>Spermatophyta</taxon>
        <taxon>Magnoliopsida</taxon>
        <taxon>Liliopsida</taxon>
        <taxon>Zingiberales</taxon>
        <taxon>Musaceae</taxon>
        <taxon>Ensete</taxon>
    </lineage>
</organism>
<sequence>MKKKGMGSEARAELMAKADADLELLNHAEQERQLQKQKKRRNQGREEDVCAHTLAKLERFKKTLSTKLSAPSSNGCKDNNEEDDSGWMVTQLKFIPESSEKYSKLVPAIFRPPAAPLPRPALSIDPLSRHLRPGRQQGPGTRSEESHRYYAPLLSPVTTSGYPPLVTLI</sequence>